<dbReference type="EMBL" id="JACT01000008">
    <property type="protein sequence ID" value="KMS51730.1"/>
    <property type="molecule type" value="Genomic_DNA"/>
</dbReference>
<dbReference type="Proteomes" id="UP000052232">
    <property type="component" value="Unassembled WGS sequence"/>
</dbReference>
<organism evidence="8 9">
    <name type="scientific">Sphingobium cupriresistens LL01</name>
    <dbReference type="NCBI Taxonomy" id="1420583"/>
    <lineage>
        <taxon>Bacteria</taxon>
        <taxon>Pseudomonadati</taxon>
        <taxon>Pseudomonadota</taxon>
        <taxon>Alphaproteobacteria</taxon>
        <taxon>Sphingomonadales</taxon>
        <taxon>Sphingomonadaceae</taxon>
        <taxon>Sphingobium</taxon>
    </lineage>
</organism>
<evidence type="ECO:0000256" key="2">
    <source>
        <dbReference type="ARBA" id="ARBA00022908"/>
    </source>
</evidence>
<dbReference type="InterPro" id="IPR002104">
    <property type="entry name" value="Integrase_catalytic"/>
</dbReference>
<dbReference type="Gene3D" id="1.10.443.10">
    <property type="entry name" value="Intergrase catalytic core"/>
    <property type="match status" value="1"/>
</dbReference>
<evidence type="ECO:0000256" key="3">
    <source>
        <dbReference type="ARBA" id="ARBA00023125"/>
    </source>
</evidence>
<dbReference type="InterPro" id="IPR050090">
    <property type="entry name" value="Tyrosine_recombinase_XerCD"/>
</dbReference>
<sequence>MTGMTFPALLQRFFTDRLCTQMEASRHTIAGYRDTFRLLVRFVAARSGKPPTCLGIADLDAEVIGHFLIHIEMARGNGARSRNTRLAAVRSFFRYVAMNEPEWLLHCQRILALPDKRYVKRSVTFLDGPEIAALLAAPDRSTWTGRRDHILLLVALQTGLRASELTGLRRRDLVLGTGAHVRCLGKGRKERCTPLRRDTAKALQNWLKEWRSDDDGPLFPSIRGDPLSRDALEHLVRKHCLTAARSCPSLASKRVTPHTLRHSTAMELLHHGVDQSVIALWLGHESVETTQIYIHADMRLKEKALASVAAPETRPGRFRPDDELLAWLEAL</sequence>
<dbReference type="Gene3D" id="1.10.150.130">
    <property type="match status" value="1"/>
</dbReference>
<dbReference type="AlphaFoldDB" id="A0A0J8A8T1"/>
<feature type="domain" description="Tyr recombinase" evidence="6">
    <location>
        <begin position="121"/>
        <end position="306"/>
    </location>
</feature>
<dbReference type="PANTHER" id="PTHR30349">
    <property type="entry name" value="PHAGE INTEGRASE-RELATED"/>
    <property type="match status" value="1"/>
</dbReference>
<comment type="caution">
    <text evidence="8">The sequence shown here is derived from an EMBL/GenBank/DDBJ whole genome shotgun (WGS) entry which is preliminary data.</text>
</comment>
<evidence type="ECO:0000256" key="1">
    <source>
        <dbReference type="ARBA" id="ARBA00008857"/>
    </source>
</evidence>
<dbReference type="Pfam" id="PF00589">
    <property type="entry name" value="Phage_integrase"/>
    <property type="match status" value="1"/>
</dbReference>
<dbReference type="InterPro" id="IPR010998">
    <property type="entry name" value="Integrase_recombinase_N"/>
</dbReference>
<keyword evidence="3 5" id="KW-0238">DNA-binding</keyword>
<evidence type="ECO:0000256" key="5">
    <source>
        <dbReference type="PROSITE-ProRule" id="PRU01248"/>
    </source>
</evidence>
<reference evidence="8 9" key="1">
    <citation type="journal article" date="2015" name="G3 (Bethesda)">
        <title>Insights into Ongoing Evolution of the Hexachlorocyclohexane Catabolic Pathway from Comparative Genomics of Ten Sphingomonadaceae Strains.</title>
        <authorList>
            <person name="Pearce S.L."/>
            <person name="Oakeshott J.G."/>
            <person name="Pandey G."/>
        </authorList>
    </citation>
    <scope>NUCLEOTIDE SEQUENCE [LARGE SCALE GENOMIC DNA]</scope>
    <source>
        <strain evidence="8 9">LL01</strain>
    </source>
</reference>
<dbReference type="InterPro" id="IPR013762">
    <property type="entry name" value="Integrase-like_cat_sf"/>
</dbReference>
<dbReference type="InterPro" id="IPR044068">
    <property type="entry name" value="CB"/>
</dbReference>
<dbReference type="SUPFAM" id="SSF56349">
    <property type="entry name" value="DNA breaking-rejoining enzymes"/>
    <property type="match status" value="1"/>
</dbReference>
<evidence type="ECO:0000259" key="7">
    <source>
        <dbReference type="PROSITE" id="PS51900"/>
    </source>
</evidence>
<dbReference type="InterPro" id="IPR011010">
    <property type="entry name" value="DNA_brk_join_enz"/>
</dbReference>
<dbReference type="RefSeq" id="WP_066609241.1">
    <property type="nucleotide sequence ID" value="NZ_KQ130439.1"/>
</dbReference>
<evidence type="ECO:0000259" key="6">
    <source>
        <dbReference type="PROSITE" id="PS51898"/>
    </source>
</evidence>
<feature type="domain" description="Core-binding (CB)" evidence="7">
    <location>
        <begin position="4"/>
        <end position="97"/>
    </location>
</feature>
<accession>A0A0J8A8T1</accession>
<dbReference type="PANTHER" id="PTHR30349:SF41">
    <property type="entry name" value="INTEGRASE_RECOMBINASE PROTEIN MJ0367-RELATED"/>
    <property type="match status" value="1"/>
</dbReference>
<evidence type="ECO:0000313" key="9">
    <source>
        <dbReference type="Proteomes" id="UP000052232"/>
    </source>
</evidence>
<dbReference type="PATRIC" id="fig|1420583.3.peg.4403"/>
<name>A0A0J8A8T1_9SPHN</name>
<dbReference type="SUPFAM" id="SSF47823">
    <property type="entry name" value="lambda integrase-like, N-terminal domain"/>
    <property type="match status" value="1"/>
</dbReference>
<keyword evidence="9" id="KW-1185">Reference proteome</keyword>
<dbReference type="PROSITE" id="PS51898">
    <property type="entry name" value="TYR_RECOMBINASE"/>
    <property type="match status" value="1"/>
</dbReference>
<gene>
    <name evidence="8" type="ORF">V473_22980</name>
</gene>
<dbReference type="GO" id="GO:0015074">
    <property type="term" value="P:DNA integration"/>
    <property type="evidence" value="ECO:0007669"/>
    <property type="project" value="UniProtKB-KW"/>
</dbReference>
<dbReference type="PROSITE" id="PS51900">
    <property type="entry name" value="CB"/>
    <property type="match status" value="1"/>
</dbReference>
<dbReference type="InterPro" id="IPR004107">
    <property type="entry name" value="Integrase_SAM-like_N"/>
</dbReference>
<evidence type="ECO:0000256" key="4">
    <source>
        <dbReference type="ARBA" id="ARBA00023172"/>
    </source>
</evidence>
<evidence type="ECO:0000313" key="8">
    <source>
        <dbReference type="EMBL" id="KMS51730.1"/>
    </source>
</evidence>
<comment type="similarity">
    <text evidence="1">Belongs to the 'phage' integrase family.</text>
</comment>
<dbReference type="GO" id="GO:0006310">
    <property type="term" value="P:DNA recombination"/>
    <property type="evidence" value="ECO:0007669"/>
    <property type="project" value="UniProtKB-KW"/>
</dbReference>
<keyword evidence="4" id="KW-0233">DNA recombination</keyword>
<proteinExistence type="inferred from homology"/>
<protein>
    <submittedName>
        <fullName evidence="8">Integrase</fullName>
    </submittedName>
</protein>
<dbReference type="STRING" id="1420583.V473_22980"/>
<dbReference type="Pfam" id="PF02899">
    <property type="entry name" value="Phage_int_SAM_1"/>
    <property type="match status" value="1"/>
</dbReference>
<keyword evidence="2" id="KW-0229">DNA integration</keyword>
<dbReference type="GO" id="GO:0003677">
    <property type="term" value="F:DNA binding"/>
    <property type="evidence" value="ECO:0007669"/>
    <property type="project" value="UniProtKB-UniRule"/>
</dbReference>